<dbReference type="Proteomes" id="UP001331761">
    <property type="component" value="Unassembled WGS sequence"/>
</dbReference>
<evidence type="ECO:0000313" key="1">
    <source>
        <dbReference type="EMBL" id="KAK5973316.1"/>
    </source>
</evidence>
<sequence length="53" mass="5938">LQPVQYSLHSEIDVVVMTTPICCTSSCGETRASWTTLWSKGLWIKYVMLAMDG</sequence>
<dbReference type="AlphaFoldDB" id="A0AAN8F4Z4"/>
<comment type="caution">
    <text evidence="1">The sequence shown here is derived from an EMBL/GenBank/DDBJ whole genome shotgun (WGS) entry which is preliminary data.</text>
</comment>
<proteinExistence type="predicted"/>
<evidence type="ECO:0000313" key="2">
    <source>
        <dbReference type="Proteomes" id="UP001331761"/>
    </source>
</evidence>
<protein>
    <submittedName>
        <fullName evidence="1">Uncharacterized protein</fullName>
    </submittedName>
</protein>
<feature type="non-terminal residue" evidence="1">
    <location>
        <position position="1"/>
    </location>
</feature>
<gene>
    <name evidence="1" type="ORF">GCK32_019198</name>
</gene>
<reference evidence="1 2" key="1">
    <citation type="submission" date="2019-10" db="EMBL/GenBank/DDBJ databases">
        <title>Assembly and Annotation for the nematode Trichostrongylus colubriformis.</title>
        <authorList>
            <person name="Martin J."/>
        </authorList>
    </citation>
    <scope>NUCLEOTIDE SEQUENCE [LARGE SCALE GENOMIC DNA]</scope>
    <source>
        <strain evidence="1">G859</strain>
        <tissue evidence="1">Whole worm</tissue>
    </source>
</reference>
<keyword evidence="2" id="KW-1185">Reference proteome</keyword>
<name>A0AAN8F4Z4_TRICO</name>
<dbReference type="EMBL" id="WIXE01015639">
    <property type="protein sequence ID" value="KAK5973316.1"/>
    <property type="molecule type" value="Genomic_DNA"/>
</dbReference>
<organism evidence="1 2">
    <name type="scientific">Trichostrongylus colubriformis</name>
    <name type="common">Black scour worm</name>
    <dbReference type="NCBI Taxonomy" id="6319"/>
    <lineage>
        <taxon>Eukaryota</taxon>
        <taxon>Metazoa</taxon>
        <taxon>Ecdysozoa</taxon>
        <taxon>Nematoda</taxon>
        <taxon>Chromadorea</taxon>
        <taxon>Rhabditida</taxon>
        <taxon>Rhabditina</taxon>
        <taxon>Rhabditomorpha</taxon>
        <taxon>Strongyloidea</taxon>
        <taxon>Trichostrongylidae</taxon>
        <taxon>Trichostrongylus</taxon>
    </lineage>
</organism>
<accession>A0AAN8F4Z4</accession>